<sequence>MTKAFWLAALVFAGLALPAAADEKSTPLPAHFPLGKEMCFGRVYDDAHLKSHPKQRVTSFHLFRDFSPDPNTESEPSTPRELLEQDGQDGNVNVTAYVRLRDRKGVFFNGLSCRKYDGTVRCSIDCDGGGFKLRTSNASLTLQNEGFVVVGGCGASEDEQDRTEFVKPGADDKTFRLDPQPVAECAALRESERPKWAKLGEFLRVRFTRETCFSRTYDDTHLAKNPKQNVRAIKIAKLPVKADAEPPLYPLSFRLTLRSGETVERTATCSPDSYVYACNLNPDKGEPGFEITLARGAGDNIVLRDAKGAFAKLFPRKLGADDNVFRLQSARDCAP</sequence>
<dbReference type="RefSeq" id="WP_096358321.1">
    <property type="nucleotide sequence ID" value="NZ_AP014946.1"/>
</dbReference>
<reference evidence="3 4" key="1">
    <citation type="submission" date="2015-08" db="EMBL/GenBank/DDBJ databases">
        <title>Investigation of the bacterial diversity of lava forest soil.</title>
        <authorList>
            <person name="Lee J.S."/>
        </authorList>
    </citation>
    <scope>NUCLEOTIDE SEQUENCE [LARGE SCALE GENOMIC DNA]</scope>
    <source>
        <strain evidence="3 4">GJW-30</strain>
    </source>
</reference>
<name>A0A0S3Q0G6_9BRAD</name>
<accession>A0A0S3Q0G6</accession>
<feature type="signal peptide" evidence="2">
    <location>
        <begin position="1"/>
        <end position="21"/>
    </location>
</feature>
<dbReference type="KEGG" id="vgo:GJW-30_1_04210"/>
<keyword evidence="2" id="KW-0732">Signal</keyword>
<organism evidence="3 4">
    <name type="scientific">Variibacter gotjawalensis</name>
    <dbReference type="NCBI Taxonomy" id="1333996"/>
    <lineage>
        <taxon>Bacteria</taxon>
        <taxon>Pseudomonadati</taxon>
        <taxon>Pseudomonadota</taxon>
        <taxon>Alphaproteobacteria</taxon>
        <taxon>Hyphomicrobiales</taxon>
        <taxon>Nitrobacteraceae</taxon>
        <taxon>Variibacter</taxon>
    </lineage>
</organism>
<dbReference type="AlphaFoldDB" id="A0A0S3Q0G6"/>
<dbReference type="OrthoDB" id="7839213at2"/>
<evidence type="ECO:0000313" key="4">
    <source>
        <dbReference type="Proteomes" id="UP000236884"/>
    </source>
</evidence>
<dbReference type="EMBL" id="AP014946">
    <property type="protein sequence ID" value="BAT61650.1"/>
    <property type="molecule type" value="Genomic_DNA"/>
</dbReference>
<dbReference type="Proteomes" id="UP000236884">
    <property type="component" value="Chromosome"/>
</dbReference>
<keyword evidence="4" id="KW-1185">Reference proteome</keyword>
<feature type="chain" id="PRO_5006616035" evidence="2">
    <location>
        <begin position="22"/>
        <end position="335"/>
    </location>
</feature>
<protein>
    <submittedName>
        <fullName evidence="3">Uncharacterized protein</fullName>
    </submittedName>
</protein>
<evidence type="ECO:0000256" key="2">
    <source>
        <dbReference type="SAM" id="SignalP"/>
    </source>
</evidence>
<evidence type="ECO:0000256" key="1">
    <source>
        <dbReference type="SAM" id="MobiDB-lite"/>
    </source>
</evidence>
<evidence type="ECO:0000313" key="3">
    <source>
        <dbReference type="EMBL" id="BAT61650.1"/>
    </source>
</evidence>
<gene>
    <name evidence="3" type="ORF">GJW-30_1_04210</name>
</gene>
<feature type="region of interest" description="Disordered" evidence="1">
    <location>
        <begin position="65"/>
        <end position="88"/>
    </location>
</feature>
<proteinExistence type="predicted"/>